<keyword evidence="6" id="KW-1133">Transmembrane helix</keyword>
<keyword evidence="4 10" id="KW-0732">Signal</keyword>
<evidence type="ECO:0000256" key="10">
    <source>
        <dbReference type="SAM" id="SignalP"/>
    </source>
</evidence>
<gene>
    <name evidence="12" type="ORF">QN277_024693</name>
</gene>
<evidence type="ECO:0000256" key="6">
    <source>
        <dbReference type="ARBA" id="ARBA00022989"/>
    </source>
</evidence>
<evidence type="ECO:0000256" key="3">
    <source>
        <dbReference type="ARBA" id="ARBA00022692"/>
    </source>
</evidence>
<dbReference type="PANTHER" id="PTHR48063">
    <property type="entry name" value="LRR RECEPTOR-LIKE KINASE"/>
    <property type="match status" value="1"/>
</dbReference>
<keyword evidence="13" id="KW-1185">Reference proteome</keyword>
<feature type="domain" description="Leucine-rich repeat-containing N-terminal plant-type" evidence="11">
    <location>
        <begin position="26"/>
        <end position="68"/>
    </location>
</feature>
<keyword evidence="9" id="KW-0325">Glycoprotein</keyword>
<dbReference type="InterPro" id="IPR032675">
    <property type="entry name" value="LRR_dom_sf"/>
</dbReference>
<dbReference type="Proteomes" id="UP001293593">
    <property type="component" value="Unassembled WGS sequence"/>
</dbReference>
<evidence type="ECO:0000313" key="12">
    <source>
        <dbReference type="EMBL" id="KAK4267984.1"/>
    </source>
</evidence>
<comment type="subcellular location">
    <subcellularLocation>
        <location evidence="1">Membrane</location>
        <topology evidence="1">Single-pass type I membrane protein</topology>
    </subcellularLocation>
</comment>
<keyword evidence="7" id="KW-0472">Membrane</keyword>
<dbReference type="Pfam" id="PF08263">
    <property type="entry name" value="LRRNT_2"/>
    <property type="match status" value="1"/>
</dbReference>
<evidence type="ECO:0000256" key="5">
    <source>
        <dbReference type="ARBA" id="ARBA00022737"/>
    </source>
</evidence>
<evidence type="ECO:0000256" key="7">
    <source>
        <dbReference type="ARBA" id="ARBA00023136"/>
    </source>
</evidence>
<keyword evidence="8" id="KW-0675">Receptor</keyword>
<evidence type="ECO:0000259" key="11">
    <source>
        <dbReference type="Pfam" id="PF08263"/>
    </source>
</evidence>
<keyword evidence="2" id="KW-0433">Leucine-rich repeat</keyword>
<dbReference type="InterPro" id="IPR046956">
    <property type="entry name" value="RLP23-like"/>
</dbReference>
<accession>A0AAE1MJU0</accession>
<dbReference type="PANTHER" id="PTHR48063:SF112">
    <property type="entry name" value="RECEPTOR LIKE PROTEIN 30-LIKE"/>
    <property type="match status" value="1"/>
</dbReference>
<dbReference type="InterPro" id="IPR013210">
    <property type="entry name" value="LRR_N_plant-typ"/>
</dbReference>
<evidence type="ECO:0000256" key="1">
    <source>
        <dbReference type="ARBA" id="ARBA00004479"/>
    </source>
</evidence>
<dbReference type="AlphaFoldDB" id="A0AAE1MJU0"/>
<reference evidence="12" key="1">
    <citation type="submission" date="2023-10" db="EMBL/GenBank/DDBJ databases">
        <title>Chromosome-level genome of the transformable northern wattle, Acacia crassicarpa.</title>
        <authorList>
            <person name="Massaro I."/>
            <person name="Sinha N.R."/>
            <person name="Poethig S."/>
            <person name="Leichty A.R."/>
        </authorList>
    </citation>
    <scope>NUCLEOTIDE SEQUENCE</scope>
    <source>
        <strain evidence="12">Acra3RX</strain>
        <tissue evidence="12">Leaf</tissue>
    </source>
</reference>
<evidence type="ECO:0000256" key="9">
    <source>
        <dbReference type="ARBA" id="ARBA00023180"/>
    </source>
</evidence>
<name>A0AAE1MJU0_9FABA</name>
<feature type="chain" id="PRO_5042119782" description="Leucine-rich repeat-containing N-terminal plant-type domain-containing protein" evidence="10">
    <location>
        <begin position="23"/>
        <end position="115"/>
    </location>
</feature>
<comment type="caution">
    <text evidence="12">The sequence shown here is derived from an EMBL/GenBank/DDBJ whole genome shotgun (WGS) entry which is preliminary data.</text>
</comment>
<proteinExistence type="predicted"/>
<keyword evidence="3" id="KW-0812">Transmembrane</keyword>
<evidence type="ECO:0000313" key="13">
    <source>
        <dbReference type="Proteomes" id="UP001293593"/>
    </source>
</evidence>
<sequence length="115" mass="13585">MVWWVMAIIILIFLGFHRDSEGCMREEREALLKLKEAFNYLITSSSLPSWSNLTLSDDCCTWEAAECDNSTKRVIRLRMNNIRAYELRDVKWPLNASSFLPFQQLRRLYLSGNYL</sequence>
<feature type="signal peptide" evidence="10">
    <location>
        <begin position="1"/>
        <end position="22"/>
    </location>
</feature>
<dbReference type="GO" id="GO:0016020">
    <property type="term" value="C:membrane"/>
    <property type="evidence" value="ECO:0007669"/>
    <property type="project" value="UniProtKB-SubCell"/>
</dbReference>
<organism evidence="12 13">
    <name type="scientific">Acacia crassicarpa</name>
    <name type="common">northern wattle</name>
    <dbReference type="NCBI Taxonomy" id="499986"/>
    <lineage>
        <taxon>Eukaryota</taxon>
        <taxon>Viridiplantae</taxon>
        <taxon>Streptophyta</taxon>
        <taxon>Embryophyta</taxon>
        <taxon>Tracheophyta</taxon>
        <taxon>Spermatophyta</taxon>
        <taxon>Magnoliopsida</taxon>
        <taxon>eudicotyledons</taxon>
        <taxon>Gunneridae</taxon>
        <taxon>Pentapetalae</taxon>
        <taxon>rosids</taxon>
        <taxon>fabids</taxon>
        <taxon>Fabales</taxon>
        <taxon>Fabaceae</taxon>
        <taxon>Caesalpinioideae</taxon>
        <taxon>mimosoid clade</taxon>
        <taxon>Acacieae</taxon>
        <taxon>Acacia</taxon>
    </lineage>
</organism>
<dbReference type="EMBL" id="JAWXYG010000007">
    <property type="protein sequence ID" value="KAK4267984.1"/>
    <property type="molecule type" value="Genomic_DNA"/>
</dbReference>
<dbReference type="Gene3D" id="3.80.10.10">
    <property type="entry name" value="Ribonuclease Inhibitor"/>
    <property type="match status" value="1"/>
</dbReference>
<evidence type="ECO:0000256" key="8">
    <source>
        <dbReference type="ARBA" id="ARBA00023170"/>
    </source>
</evidence>
<protein>
    <recommendedName>
        <fullName evidence="11">Leucine-rich repeat-containing N-terminal plant-type domain-containing protein</fullName>
    </recommendedName>
</protein>
<evidence type="ECO:0000256" key="2">
    <source>
        <dbReference type="ARBA" id="ARBA00022614"/>
    </source>
</evidence>
<evidence type="ECO:0000256" key="4">
    <source>
        <dbReference type="ARBA" id="ARBA00022729"/>
    </source>
</evidence>
<keyword evidence="5" id="KW-0677">Repeat</keyword>